<reference evidence="1" key="1">
    <citation type="journal article" date="2020" name="Nature">
        <title>Giant virus diversity and host interactions through global metagenomics.</title>
        <authorList>
            <person name="Schulz F."/>
            <person name="Roux S."/>
            <person name="Paez-Espino D."/>
            <person name="Jungbluth S."/>
            <person name="Walsh D.A."/>
            <person name="Denef V.J."/>
            <person name="McMahon K.D."/>
            <person name="Konstantinidis K.T."/>
            <person name="Eloe-Fadrosh E.A."/>
            <person name="Kyrpides N.C."/>
            <person name="Woyke T."/>
        </authorList>
    </citation>
    <scope>NUCLEOTIDE SEQUENCE</scope>
    <source>
        <strain evidence="1">GVMAG-S-1064190-84</strain>
    </source>
</reference>
<dbReference type="Pfam" id="PF19067">
    <property type="entry name" value="DUF5763"/>
    <property type="match status" value="1"/>
</dbReference>
<evidence type="ECO:0000313" key="1">
    <source>
        <dbReference type="EMBL" id="QHU09023.1"/>
    </source>
</evidence>
<dbReference type="AlphaFoldDB" id="A0A6C0JUI4"/>
<dbReference type="InterPro" id="IPR043914">
    <property type="entry name" value="DUF5763"/>
</dbReference>
<protein>
    <submittedName>
        <fullName evidence="1">Uncharacterized protein</fullName>
    </submittedName>
</protein>
<proteinExistence type="predicted"/>
<organism evidence="1">
    <name type="scientific">viral metagenome</name>
    <dbReference type="NCBI Taxonomy" id="1070528"/>
    <lineage>
        <taxon>unclassified sequences</taxon>
        <taxon>metagenomes</taxon>
        <taxon>organismal metagenomes</taxon>
    </lineage>
</organism>
<name>A0A6C0JUI4_9ZZZZ</name>
<accession>A0A6C0JUI4</accession>
<dbReference type="EMBL" id="MN740701">
    <property type="protein sequence ID" value="QHU09023.1"/>
    <property type="molecule type" value="Genomic_DNA"/>
</dbReference>
<sequence>MSLINEVEKLINDEVERRMMSRLTNFAEKISTVHGIPLRLLLRDIPRNGEGDTVCKGLLKSGKRCSRNAKTDGYCLTHLHQKKSVEPIQIVSSVTHNHSFPPLFKDDCPACMENAISRIPTPKPPIWLTS</sequence>